<dbReference type="SUPFAM" id="SSF74853">
    <property type="entry name" value="Lamin A/C globular tail domain"/>
    <property type="match status" value="1"/>
</dbReference>
<organism evidence="4 5">
    <name type="scientific">Candidatus Kaiserbacteria bacterium RIFCSPLOWO2_01_FULL_53_17</name>
    <dbReference type="NCBI Taxonomy" id="1798511"/>
    <lineage>
        <taxon>Bacteria</taxon>
        <taxon>Candidatus Kaiseribacteriota</taxon>
    </lineage>
</organism>
<dbReference type="Pfam" id="PF00932">
    <property type="entry name" value="LTD"/>
    <property type="match status" value="1"/>
</dbReference>
<evidence type="ECO:0000256" key="1">
    <source>
        <dbReference type="SAM" id="MobiDB-lite"/>
    </source>
</evidence>
<reference evidence="4 5" key="1">
    <citation type="journal article" date="2016" name="Nat. Commun.">
        <title>Thousands of microbial genomes shed light on interconnected biogeochemical processes in an aquifer system.</title>
        <authorList>
            <person name="Anantharaman K."/>
            <person name="Brown C.T."/>
            <person name="Hug L.A."/>
            <person name="Sharon I."/>
            <person name="Castelle C.J."/>
            <person name="Probst A.J."/>
            <person name="Thomas B.C."/>
            <person name="Singh A."/>
            <person name="Wilkins M.J."/>
            <person name="Karaoz U."/>
            <person name="Brodie E.L."/>
            <person name="Williams K.H."/>
            <person name="Hubbard S.S."/>
            <person name="Banfield J.F."/>
        </authorList>
    </citation>
    <scope>NUCLEOTIDE SEQUENCE [LARGE SCALE GENOMIC DNA]</scope>
</reference>
<keyword evidence="2" id="KW-0472">Membrane</keyword>
<dbReference type="PROSITE" id="PS51841">
    <property type="entry name" value="LTD"/>
    <property type="match status" value="1"/>
</dbReference>
<dbReference type="EMBL" id="MFLY01000036">
    <property type="protein sequence ID" value="OGG72680.1"/>
    <property type="molecule type" value="Genomic_DNA"/>
</dbReference>
<dbReference type="InterPro" id="IPR001322">
    <property type="entry name" value="Lamin_tail_dom"/>
</dbReference>
<sequence length="263" mass="27135">MGLVVFAPLPAAAQIIISEIMYDLSEGSDSGREWIEVYNAAATPVSLPDWKVSENGTNHKIAAVAGGAALAPGAYAVIADNTEKFKADHPSFSGQLFDSVFSLSNTGESIALRDPAGADIDAVTYSNTMGGSGTGDSLQRTQLQPDAAFSAGIPTPGVGISTGGLAKTPQKENKSTTSLATKTSSKKEPSPAATGPVIIGKPAKEVLSGVESQVAGGAEAPPAPSSTRYLWWLGMLAIASMGAVGVAWSRRIKRTEWEIEEIS</sequence>
<evidence type="ECO:0000256" key="2">
    <source>
        <dbReference type="SAM" id="Phobius"/>
    </source>
</evidence>
<feature type="transmembrane region" description="Helical" evidence="2">
    <location>
        <begin position="229"/>
        <end position="248"/>
    </location>
</feature>
<evidence type="ECO:0000313" key="4">
    <source>
        <dbReference type="EMBL" id="OGG72680.1"/>
    </source>
</evidence>
<dbReference type="AlphaFoldDB" id="A0A1F6EGC9"/>
<evidence type="ECO:0000313" key="5">
    <source>
        <dbReference type="Proteomes" id="UP000177306"/>
    </source>
</evidence>
<accession>A0A1F6EGC9</accession>
<keyword evidence="2" id="KW-0812">Transmembrane</keyword>
<evidence type="ECO:0000259" key="3">
    <source>
        <dbReference type="PROSITE" id="PS51841"/>
    </source>
</evidence>
<feature type="domain" description="LTD" evidence="3">
    <location>
        <begin position="7"/>
        <end position="127"/>
    </location>
</feature>
<keyword evidence="2" id="KW-1133">Transmembrane helix</keyword>
<dbReference type="InterPro" id="IPR036415">
    <property type="entry name" value="Lamin_tail_dom_sf"/>
</dbReference>
<comment type="caution">
    <text evidence="4">The sequence shown here is derived from an EMBL/GenBank/DDBJ whole genome shotgun (WGS) entry which is preliminary data.</text>
</comment>
<name>A0A1F6EGC9_9BACT</name>
<feature type="region of interest" description="Disordered" evidence="1">
    <location>
        <begin position="160"/>
        <end position="198"/>
    </location>
</feature>
<protein>
    <recommendedName>
        <fullName evidence="3">LTD domain-containing protein</fullName>
    </recommendedName>
</protein>
<dbReference type="Proteomes" id="UP000177306">
    <property type="component" value="Unassembled WGS sequence"/>
</dbReference>
<proteinExistence type="predicted"/>
<gene>
    <name evidence="4" type="ORF">A3A38_00395</name>
</gene>